<reference evidence="2" key="1">
    <citation type="journal article" date="2019" name="Int. J. Syst. Evol. Microbiol.">
        <title>The Global Catalogue of Microorganisms (GCM) 10K type strain sequencing project: providing services to taxonomists for standard genome sequencing and annotation.</title>
        <authorList>
            <consortium name="The Broad Institute Genomics Platform"/>
            <consortium name="The Broad Institute Genome Sequencing Center for Infectious Disease"/>
            <person name="Wu L."/>
            <person name="Ma J."/>
        </authorList>
    </citation>
    <scope>NUCLEOTIDE SEQUENCE [LARGE SCALE GENOMIC DNA]</scope>
    <source>
        <strain evidence="2">KCTC 52165</strain>
    </source>
</reference>
<sequence>MADNVVLTDHDAIRDWAAARMGSPAVVDVSPQAGIQPELRIVFDQAAYEDQDRPERPPNAGGYELVEWDEWFELFDAAELALVVPPERPGSLDSTHEFIRRDET</sequence>
<gene>
    <name evidence="1" type="ORF">ACFOHJ_09215</name>
</gene>
<dbReference type="Proteomes" id="UP001595583">
    <property type="component" value="Unassembled WGS sequence"/>
</dbReference>
<dbReference type="RefSeq" id="WP_378220196.1">
    <property type="nucleotide sequence ID" value="NZ_JBHRTK010000010.1"/>
</dbReference>
<comment type="caution">
    <text evidence="1">The sequence shown here is derived from an EMBL/GenBank/DDBJ whole genome shotgun (WGS) entry which is preliminary data.</text>
</comment>
<keyword evidence="2" id="KW-1185">Reference proteome</keyword>
<accession>A0ABV7K9D2</accession>
<evidence type="ECO:0000313" key="2">
    <source>
        <dbReference type="Proteomes" id="UP001595583"/>
    </source>
</evidence>
<dbReference type="EMBL" id="JBHRTK010000010">
    <property type="protein sequence ID" value="MFC3206386.1"/>
    <property type="molecule type" value="Genomic_DNA"/>
</dbReference>
<organism evidence="1 2">
    <name type="scientific">Aquamicrobium soli</name>
    <dbReference type="NCBI Taxonomy" id="1811518"/>
    <lineage>
        <taxon>Bacteria</taxon>
        <taxon>Pseudomonadati</taxon>
        <taxon>Pseudomonadota</taxon>
        <taxon>Alphaproteobacteria</taxon>
        <taxon>Hyphomicrobiales</taxon>
        <taxon>Phyllobacteriaceae</taxon>
        <taxon>Aquamicrobium</taxon>
    </lineage>
</organism>
<evidence type="ECO:0000313" key="1">
    <source>
        <dbReference type="EMBL" id="MFC3206386.1"/>
    </source>
</evidence>
<protein>
    <submittedName>
        <fullName evidence="1">Uncharacterized protein</fullName>
    </submittedName>
</protein>
<proteinExistence type="predicted"/>
<name>A0ABV7K9D2_9HYPH</name>